<sequence length="186" mass="20412">MWRKAPSTFALLVVLLMSVTASAQVSNDAFVCDSANKSQLPFPVLESECPIGEGLWGNTQPDEADQSFWIQCGFVKSGSLRYVPAHLAEQVSKSIWLKPEMKGDRCLIGPYQSFDVAKQELAELRSIPKYKDAFIRSTSTKLTTNETQKVAKASPASGREAVSTVLASTPYMIAGQHSHQACLCYF</sequence>
<accession>A0A090RR05</accession>
<keyword evidence="1" id="KW-0732">Signal</keyword>
<evidence type="ECO:0000313" key="2">
    <source>
        <dbReference type="EMBL" id="GAL16649.1"/>
    </source>
</evidence>
<evidence type="ECO:0008006" key="4">
    <source>
        <dbReference type="Google" id="ProtNLM"/>
    </source>
</evidence>
<feature type="signal peptide" evidence="1">
    <location>
        <begin position="1"/>
        <end position="23"/>
    </location>
</feature>
<dbReference type="Proteomes" id="UP000029228">
    <property type="component" value="Unassembled WGS sequence"/>
</dbReference>
<evidence type="ECO:0000313" key="3">
    <source>
        <dbReference type="Proteomes" id="UP000029228"/>
    </source>
</evidence>
<evidence type="ECO:0000256" key="1">
    <source>
        <dbReference type="SAM" id="SignalP"/>
    </source>
</evidence>
<name>A0A090RR05_9VIBR</name>
<protein>
    <recommendedName>
        <fullName evidence="4">SPOR domain-containing protein</fullName>
    </recommendedName>
</protein>
<gene>
    <name evidence="2" type="ORF">JCM19235_5198</name>
</gene>
<keyword evidence="3" id="KW-1185">Reference proteome</keyword>
<comment type="caution">
    <text evidence="2">The sequence shown here is derived from an EMBL/GenBank/DDBJ whole genome shotgun (WGS) entry which is preliminary data.</text>
</comment>
<dbReference type="OrthoDB" id="5811976at2"/>
<reference evidence="2 3" key="1">
    <citation type="submission" date="2014-09" db="EMBL/GenBank/DDBJ databases">
        <title>Vibrio maritimus JCM 19235. (C45) whole genome shotgun sequence.</title>
        <authorList>
            <person name="Sawabe T."/>
            <person name="Meirelles P."/>
            <person name="Nakanishi M."/>
            <person name="Sayaka M."/>
            <person name="Hattori M."/>
            <person name="Ohkuma M."/>
        </authorList>
    </citation>
    <scope>NUCLEOTIDE SEQUENCE [LARGE SCALE GENOMIC DNA]</scope>
    <source>
        <strain evidence="3">JCM19235</strain>
    </source>
</reference>
<proteinExistence type="predicted"/>
<dbReference type="AlphaFoldDB" id="A0A090RR05"/>
<dbReference type="EMBL" id="BBMR01000001">
    <property type="protein sequence ID" value="GAL16649.1"/>
    <property type="molecule type" value="Genomic_DNA"/>
</dbReference>
<organism evidence="2 3">
    <name type="scientific">Vibrio maritimus</name>
    <dbReference type="NCBI Taxonomy" id="990268"/>
    <lineage>
        <taxon>Bacteria</taxon>
        <taxon>Pseudomonadati</taxon>
        <taxon>Pseudomonadota</taxon>
        <taxon>Gammaproteobacteria</taxon>
        <taxon>Vibrionales</taxon>
        <taxon>Vibrionaceae</taxon>
        <taxon>Vibrio</taxon>
    </lineage>
</organism>
<feature type="chain" id="PRO_5001863874" description="SPOR domain-containing protein" evidence="1">
    <location>
        <begin position="24"/>
        <end position="186"/>
    </location>
</feature>